<evidence type="ECO:0000313" key="3">
    <source>
        <dbReference type="EMBL" id="CAB9531344.1"/>
    </source>
</evidence>
<reference evidence="3" key="1">
    <citation type="submission" date="2020-06" db="EMBL/GenBank/DDBJ databases">
        <authorList>
            <consortium name="Plant Systems Biology data submission"/>
        </authorList>
    </citation>
    <scope>NUCLEOTIDE SEQUENCE</scope>
    <source>
        <strain evidence="3">D6</strain>
    </source>
</reference>
<gene>
    <name evidence="3" type="ORF">SEMRO_3444_G348100.1</name>
</gene>
<protein>
    <submittedName>
        <fullName evidence="3">DnaJ (Hsp40) homolog subfamily C member</fullName>
    </submittedName>
</protein>
<evidence type="ECO:0000259" key="2">
    <source>
        <dbReference type="Pfam" id="PF14308"/>
    </source>
</evidence>
<evidence type="ECO:0000256" key="1">
    <source>
        <dbReference type="SAM" id="MobiDB-lite"/>
    </source>
</evidence>
<comment type="caution">
    <text evidence="3">The sequence shown here is derived from an EMBL/GenBank/DDBJ whole genome shotgun (WGS) entry which is preliminary data.</text>
</comment>
<name>A0A9N8F5J2_9STRA</name>
<sequence>MNAQKKRQVKIALNLKQRLASYSESTKADFIIEARQEAEKIAGGAYGSLYCITIGYALLLQAEEFLGNETTLFGLGGFAARTKQSTSALGTNFKLIGAAFSAATHGARAMQEAENLQKATMDKTKEGGDGTDAAKTKKDKDWRRRQASDARLRVGENCRNRDATSRTFQFTETYTTRHHPAEVCQIFPQDAHCLYQPAQGCGKYNSAEIRNDF</sequence>
<feature type="region of interest" description="Disordered" evidence="1">
    <location>
        <begin position="120"/>
        <end position="151"/>
    </location>
</feature>
<accession>A0A9N8F5J2</accession>
<evidence type="ECO:0000313" key="4">
    <source>
        <dbReference type="Proteomes" id="UP001153069"/>
    </source>
</evidence>
<dbReference type="Pfam" id="PF14308">
    <property type="entry name" value="DnaJ-X"/>
    <property type="match status" value="1"/>
</dbReference>
<keyword evidence="4" id="KW-1185">Reference proteome</keyword>
<dbReference type="EMBL" id="CAICTM010003442">
    <property type="protein sequence ID" value="CAB9531344.1"/>
    <property type="molecule type" value="Genomic_DNA"/>
</dbReference>
<organism evidence="3 4">
    <name type="scientific">Seminavis robusta</name>
    <dbReference type="NCBI Taxonomy" id="568900"/>
    <lineage>
        <taxon>Eukaryota</taxon>
        <taxon>Sar</taxon>
        <taxon>Stramenopiles</taxon>
        <taxon>Ochrophyta</taxon>
        <taxon>Bacillariophyta</taxon>
        <taxon>Bacillariophyceae</taxon>
        <taxon>Bacillariophycidae</taxon>
        <taxon>Naviculales</taxon>
        <taxon>Naviculaceae</taxon>
        <taxon>Seminavis</taxon>
    </lineage>
</organism>
<dbReference type="Proteomes" id="UP001153069">
    <property type="component" value="Unassembled WGS sequence"/>
</dbReference>
<feature type="domain" description="DNAJ-containing protein X-domain" evidence="2">
    <location>
        <begin position="4"/>
        <end position="125"/>
    </location>
</feature>
<dbReference type="OrthoDB" id="10250354at2759"/>
<dbReference type="AlphaFoldDB" id="A0A9N8F5J2"/>
<proteinExistence type="predicted"/>
<dbReference type="InterPro" id="IPR026894">
    <property type="entry name" value="DnaJ_X"/>
</dbReference>